<evidence type="ECO:0000313" key="3">
    <source>
        <dbReference type="Proteomes" id="UP000019486"/>
    </source>
</evidence>
<proteinExistence type="predicted"/>
<evidence type="ECO:0000313" key="2">
    <source>
        <dbReference type="EMBL" id="EWY39916.1"/>
    </source>
</evidence>
<reference evidence="2 3" key="1">
    <citation type="submission" date="2013-08" db="EMBL/GenBank/DDBJ databases">
        <title>The genome sequence of Skermanella stibiiresistens.</title>
        <authorList>
            <person name="Zhu W."/>
            <person name="Wang G."/>
        </authorList>
    </citation>
    <scope>NUCLEOTIDE SEQUENCE [LARGE SCALE GENOMIC DNA]</scope>
    <source>
        <strain evidence="2 3">SB22</strain>
    </source>
</reference>
<gene>
    <name evidence="2" type="ORF">N825_04865</name>
</gene>
<evidence type="ECO:0000256" key="1">
    <source>
        <dbReference type="SAM" id="Phobius"/>
    </source>
</evidence>
<keyword evidence="3" id="KW-1185">Reference proteome</keyword>
<accession>W9H551</accession>
<dbReference type="Proteomes" id="UP000019486">
    <property type="component" value="Unassembled WGS sequence"/>
</dbReference>
<name>W9H551_9PROT</name>
<dbReference type="EMBL" id="AVFL01000010">
    <property type="protein sequence ID" value="EWY39916.1"/>
    <property type="molecule type" value="Genomic_DNA"/>
</dbReference>
<dbReference type="AlphaFoldDB" id="W9H551"/>
<keyword evidence="1" id="KW-0812">Transmembrane</keyword>
<organism evidence="2 3">
    <name type="scientific">Skermanella stibiiresistens SB22</name>
    <dbReference type="NCBI Taxonomy" id="1385369"/>
    <lineage>
        <taxon>Bacteria</taxon>
        <taxon>Pseudomonadati</taxon>
        <taxon>Pseudomonadota</taxon>
        <taxon>Alphaproteobacteria</taxon>
        <taxon>Rhodospirillales</taxon>
        <taxon>Azospirillaceae</taxon>
        <taxon>Skermanella</taxon>
    </lineage>
</organism>
<keyword evidence="1" id="KW-0472">Membrane</keyword>
<keyword evidence="1" id="KW-1133">Transmembrane helix</keyword>
<protein>
    <submittedName>
        <fullName evidence="2">Uncharacterized protein</fullName>
    </submittedName>
</protein>
<sequence>MTDIGEMVRDLSLYSAGMGLLCLAFLLVVQAF</sequence>
<comment type="caution">
    <text evidence="2">The sequence shown here is derived from an EMBL/GenBank/DDBJ whole genome shotgun (WGS) entry which is preliminary data.</text>
</comment>
<feature type="transmembrane region" description="Helical" evidence="1">
    <location>
        <begin position="12"/>
        <end position="29"/>
    </location>
</feature>